<dbReference type="PIRSF" id="PIRSF006648">
    <property type="entry name" value="DrrB"/>
    <property type="match status" value="1"/>
</dbReference>
<feature type="transmembrane region" description="Helical" evidence="6">
    <location>
        <begin position="20"/>
        <end position="46"/>
    </location>
</feature>
<evidence type="ECO:0000256" key="6">
    <source>
        <dbReference type="RuleBase" id="RU361157"/>
    </source>
</evidence>
<accession>A0A1V6MVY5</accession>
<proteinExistence type="inferred from homology"/>
<feature type="transmembrane region" description="Helical" evidence="6">
    <location>
        <begin position="170"/>
        <end position="189"/>
    </location>
</feature>
<comment type="subcellular location">
    <subcellularLocation>
        <location evidence="6">Cell membrane</location>
        <topology evidence="6">Multi-pass membrane protein</topology>
    </subcellularLocation>
    <subcellularLocation>
        <location evidence="1">Membrane</location>
        <topology evidence="1">Multi-pass membrane protein</topology>
    </subcellularLocation>
</comment>
<dbReference type="InterPro" id="IPR000412">
    <property type="entry name" value="ABC_2_transport"/>
</dbReference>
<evidence type="ECO:0000313" key="8">
    <source>
        <dbReference type="EMBL" id="OQD56631.1"/>
    </source>
</evidence>
<dbReference type="EMBL" id="MPOH02000009">
    <property type="protein sequence ID" value="OQD56631.1"/>
    <property type="molecule type" value="Genomic_DNA"/>
</dbReference>
<dbReference type="PANTHER" id="PTHR43229:SF2">
    <property type="entry name" value="NODULATION PROTEIN J"/>
    <property type="match status" value="1"/>
</dbReference>
<dbReference type="OrthoDB" id="9778589at2"/>
<reference evidence="9" key="1">
    <citation type="submission" date="2016-11" db="EMBL/GenBank/DDBJ databases">
        <authorList>
            <person name="Schniete J.K."/>
            <person name="Salih T."/>
            <person name="Algora Gallardo L."/>
            <person name="Martinez Fernandez S."/>
            <person name="Herron P.R."/>
        </authorList>
    </citation>
    <scope>NUCLEOTIDE SEQUENCE [LARGE SCALE GENOMIC DNA]</scope>
    <source>
        <strain evidence="9">DSM 41896</strain>
    </source>
</reference>
<comment type="caution">
    <text evidence="8">The sequence shown here is derived from an EMBL/GenBank/DDBJ whole genome shotgun (WGS) entry which is preliminary data.</text>
</comment>
<dbReference type="AlphaFoldDB" id="A0A1V6MVY5"/>
<sequence length="258" mass="27610">MLNGTLRVARFHLTLYRRTWRATTFTSFLMPLLYLGVVGIGAGSYVENDVEGFSYVQFLAPGLLAVVAFQTAAEEAGFPLYAAIRLTDRYQRMLTAPLSLGQVLAGHLFFITIRAAVSAAVFCAVAALLGVFDSWLCLLLVPVAMVVALAAAAPLFAFTARLTSSANLMTVSRLVVLPLSMFSGVFFPVEDLPAAVQPLIRISPLWHGVELCRGLSGAFTAGSGTAPSFLAGHLGVLLLWAAVGFALTLLVFRRHLSD</sequence>
<evidence type="ECO:0000256" key="1">
    <source>
        <dbReference type="ARBA" id="ARBA00004141"/>
    </source>
</evidence>
<evidence type="ECO:0000256" key="3">
    <source>
        <dbReference type="ARBA" id="ARBA00022989"/>
    </source>
</evidence>
<gene>
    <name evidence="8" type="ORF">BM536_010745</name>
</gene>
<dbReference type="Proteomes" id="UP000184286">
    <property type="component" value="Unassembled WGS sequence"/>
</dbReference>
<feature type="transmembrane region" description="Helical" evidence="6">
    <location>
        <begin position="58"/>
        <end position="82"/>
    </location>
</feature>
<dbReference type="GO" id="GO:0043190">
    <property type="term" value="C:ATP-binding cassette (ABC) transporter complex"/>
    <property type="evidence" value="ECO:0007669"/>
    <property type="project" value="InterPro"/>
</dbReference>
<dbReference type="RefSeq" id="WP_073492814.1">
    <property type="nucleotide sequence ID" value="NZ_MPOH02000009.1"/>
</dbReference>
<keyword evidence="2 6" id="KW-0812">Transmembrane</keyword>
<name>A0A1V6MVY5_9ACTN</name>
<dbReference type="Pfam" id="PF01061">
    <property type="entry name" value="ABC2_membrane"/>
    <property type="match status" value="1"/>
</dbReference>
<organism evidence="8 9">
    <name type="scientific">Streptomyces phaeoluteigriseus</name>
    <dbReference type="NCBI Taxonomy" id="114686"/>
    <lineage>
        <taxon>Bacteria</taxon>
        <taxon>Bacillati</taxon>
        <taxon>Actinomycetota</taxon>
        <taxon>Actinomycetes</taxon>
        <taxon>Kitasatosporales</taxon>
        <taxon>Streptomycetaceae</taxon>
        <taxon>Streptomyces</taxon>
        <taxon>Streptomyces aurantiacus group</taxon>
    </lineage>
</organism>
<comment type="similarity">
    <text evidence="6">Belongs to the ABC-2 integral membrane protein family.</text>
</comment>
<evidence type="ECO:0000256" key="2">
    <source>
        <dbReference type="ARBA" id="ARBA00022692"/>
    </source>
</evidence>
<evidence type="ECO:0000256" key="5">
    <source>
        <dbReference type="ARBA" id="ARBA00023251"/>
    </source>
</evidence>
<keyword evidence="4 6" id="KW-0472">Membrane</keyword>
<reference evidence="8 9" key="2">
    <citation type="submission" date="2017-02" db="EMBL/GenBank/DDBJ databases">
        <title>Draft genome sequence of Streptomyces phaeoluteigriseus type strain DSM41896.</title>
        <authorList>
            <person name="Salih T.S."/>
            <person name="Algora Gallardo L."/>
            <person name="Melo Santos T."/>
            <person name="Filgueira Martinez S."/>
            <person name="Herron P.R."/>
        </authorList>
    </citation>
    <scope>NUCLEOTIDE SEQUENCE [LARGE SCALE GENOMIC DNA]</scope>
    <source>
        <strain evidence="8 9">DSM 41896</strain>
    </source>
</reference>
<dbReference type="STRING" id="114686.BM536_010745"/>
<feature type="transmembrane region" description="Helical" evidence="6">
    <location>
        <begin position="138"/>
        <end position="158"/>
    </location>
</feature>
<evidence type="ECO:0000313" key="9">
    <source>
        <dbReference type="Proteomes" id="UP000184286"/>
    </source>
</evidence>
<keyword evidence="3 6" id="KW-1133">Transmembrane helix</keyword>
<feature type="domain" description="ABC transmembrane type-2" evidence="7">
    <location>
        <begin position="22"/>
        <end position="255"/>
    </location>
</feature>
<keyword evidence="6" id="KW-1003">Cell membrane</keyword>
<dbReference type="PRINTS" id="PR00164">
    <property type="entry name" value="ABC2TRNSPORT"/>
</dbReference>
<dbReference type="InterPro" id="IPR013525">
    <property type="entry name" value="ABC2_TM"/>
</dbReference>
<feature type="transmembrane region" description="Helical" evidence="6">
    <location>
        <begin position="103"/>
        <end position="132"/>
    </location>
</feature>
<feature type="transmembrane region" description="Helical" evidence="6">
    <location>
        <begin position="229"/>
        <end position="252"/>
    </location>
</feature>
<protein>
    <recommendedName>
        <fullName evidence="6">Transport permease protein</fullName>
    </recommendedName>
</protein>
<dbReference type="GO" id="GO:0140359">
    <property type="term" value="F:ABC-type transporter activity"/>
    <property type="evidence" value="ECO:0007669"/>
    <property type="project" value="InterPro"/>
</dbReference>
<dbReference type="PANTHER" id="PTHR43229">
    <property type="entry name" value="NODULATION PROTEIN J"/>
    <property type="match status" value="1"/>
</dbReference>
<keyword evidence="5" id="KW-0046">Antibiotic resistance</keyword>
<keyword evidence="6" id="KW-0813">Transport</keyword>
<dbReference type="InterPro" id="IPR047817">
    <property type="entry name" value="ABC2_TM_bact-type"/>
</dbReference>
<evidence type="ECO:0000256" key="4">
    <source>
        <dbReference type="ARBA" id="ARBA00023136"/>
    </source>
</evidence>
<dbReference type="PROSITE" id="PS51012">
    <property type="entry name" value="ABC_TM2"/>
    <property type="match status" value="1"/>
</dbReference>
<evidence type="ECO:0000259" key="7">
    <source>
        <dbReference type="PROSITE" id="PS51012"/>
    </source>
</evidence>
<dbReference type="InterPro" id="IPR051784">
    <property type="entry name" value="Nod_factor_ABC_transporter"/>
</dbReference>
<dbReference type="GO" id="GO:0046677">
    <property type="term" value="P:response to antibiotic"/>
    <property type="evidence" value="ECO:0007669"/>
    <property type="project" value="UniProtKB-KW"/>
</dbReference>